<evidence type="ECO:0000259" key="3">
    <source>
        <dbReference type="PROSITE" id="PS51201"/>
    </source>
</evidence>
<dbReference type="SUPFAM" id="SSF81324">
    <property type="entry name" value="Voltage-gated potassium channels"/>
    <property type="match status" value="1"/>
</dbReference>
<evidence type="ECO:0000256" key="2">
    <source>
        <dbReference type="SAM" id="Phobius"/>
    </source>
</evidence>
<dbReference type="OrthoDB" id="9781411at2"/>
<reference evidence="4 5" key="1">
    <citation type="submission" date="2015-10" db="EMBL/GenBank/DDBJ databases">
        <title>Draft genome sequence of Novosphingobium fuchskuhlense DSM 25065 isolated from a surface water sample of the southwest basin of Lake Grosse Fuchskuhle.</title>
        <authorList>
            <person name="Ruckert C."/>
            <person name="Winkler A."/>
            <person name="Glaeser J."/>
            <person name="Grossart H.-P."/>
            <person name="Kalinowski J."/>
            <person name="Glaeser S."/>
        </authorList>
    </citation>
    <scope>NUCLEOTIDE SEQUENCE [LARGE SCALE GENOMIC DNA]</scope>
    <source>
        <strain evidence="4 5">FNE08-7</strain>
    </source>
</reference>
<dbReference type="InterPro" id="IPR050721">
    <property type="entry name" value="Trk_Ktr_HKT_K-transport"/>
</dbReference>
<dbReference type="Pfam" id="PF07885">
    <property type="entry name" value="Ion_trans_2"/>
    <property type="match status" value="1"/>
</dbReference>
<dbReference type="AlphaFoldDB" id="A0A124JTT4"/>
<dbReference type="PROSITE" id="PS51201">
    <property type="entry name" value="RCK_N"/>
    <property type="match status" value="1"/>
</dbReference>
<dbReference type="SUPFAM" id="SSF51735">
    <property type="entry name" value="NAD(P)-binding Rossmann-fold domains"/>
    <property type="match status" value="1"/>
</dbReference>
<comment type="subcellular location">
    <subcellularLocation>
        <location evidence="1">Cell membrane</location>
        <topology evidence="1">Multi-pass membrane protein</topology>
    </subcellularLocation>
</comment>
<comment type="caution">
    <text evidence="4">The sequence shown here is derived from an EMBL/GenBank/DDBJ whole genome shotgun (WGS) entry which is preliminary data.</text>
</comment>
<dbReference type="InterPro" id="IPR036721">
    <property type="entry name" value="RCK_C_sf"/>
</dbReference>
<name>A0A124JTT4_9SPHN</name>
<dbReference type="InterPro" id="IPR036291">
    <property type="entry name" value="NAD(P)-bd_dom_sf"/>
</dbReference>
<dbReference type="InterPro" id="IPR003148">
    <property type="entry name" value="RCK_N"/>
</dbReference>
<dbReference type="Gene3D" id="3.40.50.720">
    <property type="entry name" value="NAD(P)-binding Rossmann-like Domain"/>
    <property type="match status" value="1"/>
</dbReference>
<dbReference type="SUPFAM" id="SSF116726">
    <property type="entry name" value="TrkA C-terminal domain-like"/>
    <property type="match status" value="1"/>
</dbReference>
<protein>
    <submittedName>
        <fullName evidence="4">Potassium transporter TrkA</fullName>
    </submittedName>
</protein>
<sequence length="366" mass="39245">MNELATFSKGAGRVLGSPLRLLSGTLLYVAVVFAVSTIGYILCGWPVGDAAYMVLLTIFSVGYGEVRPIDTAFLRLWTTATIVLGCTGMIVLTSALVQVFTLFQFRQLLGANKMQSEIDRLKDHAIICGMGRIGLQLAKALTDARHPFILIERTAEKAEEARAAGWLVLVGEATQEETLRAAGIDRARVLASVLPDDAANVFITLSARSLNPAVQIIARGEAPTTERKLFHAGADKVVLPTHIGAERITELILYPATDSRIHEAEHMADARRFLHDLGLDVEVVTAIDKGALTGATVGEAERRGAGAFFIVQIDRVNGQSIQHPGEDVNIEAGDTLVLVVRGTRLSAGAIFGLPAKPVKQGRTYVG</sequence>
<keyword evidence="5" id="KW-1185">Reference proteome</keyword>
<keyword evidence="2" id="KW-0472">Membrane</keyword>
<organism evidence="4 5">
    <name type="scientific">Novosphingobium fuchskuhlense</name>
    <dbReference type="NCBI Taxonomy" id="1117702"/>
    <lineage>
        <taxon>Bacteria</taxon>
        <taxon>Pseudomonadati</taxon>
        <taxon>Pseudomonadota</taxon>
        <taxon>Alphaproteobacteria</taxon>
        <taxon>Sphingomonadales</taxon>
        <taxon>Sphingomonadaceae</taxon>
        <taxon>Novosphingobium</taxon>
    </lineage>
</organism>
<feature type="transmembrane region" description="Helical" evidence="2">
    <location>
        <begin position="47"/>
        <end position="64"/>
    </location>
</feature>
<dbReference type="InterPro" id="IPR013099">
    <property type="entry name" value="K_chnl_dom"/>
</dbReference>
<feature type="domain" description="RCK N-terminal" evidence="3">
    <location>
        <begin position="122"/>
        <end position="239"/>
    </location>
</feature>
<feature type="transmembrane region" description="Helical" evidence="2">
    <location>
        <begin position="76"/>
        <end position="103"/>
    </location>
</feature>
<proteinExistence type="predicted"/>
<accession>A0A124JTT4</accession>
<dbReference type="PANTHER" id="PTHR43833:SF9">
    <property type="entry name" value="POTASSIUM CHANNEL PROTEIN YUGO-RELATED"/>
    <property type="match status" value="1"/>
</dbReference>
<evidence type="ECO:0000313" key="5">
    <source>
        <dbReference type="Proteomes" id="UP000058012"/>
    </source>
</evidence>
<dbReference type="STRING" id="1117702.AQZ52_17025"/>
<dbReference type="Pfam" id="PF02254">
    <property type="entry name" value="TrkA_N"/>
    <property type="match status" value="1"/>
</dbReference>
<gene>
    <name evidence="4" type="ORF">AQZ52_17025</name>
</gene>
<dbReference type="PANTHER" id="PTHR43833">
    <property type="entry name" value="POTASSIUM CHANNEL PROTEIN 2-RELATED-RELATED"/>
    <property type="match status" value="1"/>
</dbReference>
<evidence type="ECO:0000256" key="1">
    <source>
        <dbReference type="ARBA" id="ARBA00004651"/>
    </source>
</evidence>
<evidence type="ECO:0000313" key="4">
    <source>
        <dbReference type="EMBL" id="KUR70507.1"/>
    </source>
</evidence>
<feature type="transmembrane region" description="Helical" evidence="2">
    <location>
        <begin position="21"/>
        <end position="41"/>
    </location>
</feature>
<dbReference type="Proteomes" id="UP000058012">
    <property type="component" value="Unassembled WGS sequence"/>
</dbReference>
<dbReference type="RefSeq" id="WP_067913728.1">
    <property type="nucleotide sequence ID" value="NZ_KQ954246.1"/>
</dbReference>
<dbReference type="EMBL" id="LLZS01000009">
    <property type="protein sequence ID" value="KUR70507.1"/>
    <property type="molecule type" value="Genomic_DNA"/>
</dbReference>
<dbReference type="GO" id="GO:0006813">
    <property type="term" value="P:potassium ion transport"/>
    <property type="evidence" value="ECO:0007669"/>
    <property type="project" value="InterPro"/>
</dbReference>
<keyword evidence="2" id="KW-1133">Transmembrane helix</keyword>
<dbReference type="GO" id="GO:0005886">
    <property type="term" value="C:plasma membrane"/>
    <property type="evidence" value="ECO:0007669"/>
    <property type="project" value="UniProtKB-SubCell"/>
</dbReference>
<keyword evidence="2" id="KW-0812">Transmembrane</keyword>
<dbReference type="Gene3D" id="1.10.287.70">
    <property type="match status" value="1"/>
</dbReference>